<dbReference type="EMBL" id="JBIRYI010000005">
    <property type="protein sequence ID" value="MFI2487296.1"/>
    <property type="molecule type" value="Genomic_DNA"/>
</dbReference>
<proteinExistence type="predicted"/>
<sequence length="736" mass="79015">MGGQACEAEPVTVVRDRQGSDELPFTAELDAGVRRVTVTALDSLGNTAASWFFEAYDQAVQGSLRADALTDNAVNTLRVSVLADDGTSGPAAECTFLLRRGPIAELSIVPVLGAETVYTPWSARGGVDVAGAFAVVAPQSPDTVAFAYGYAAEDTAEPAVWTNVPATEHAVIPFVPTATGEQVIKVAEVDETGLVGKVTNREVIVARPDRAQAVPPAVTARKLADTDPVDDLVTVRLTLTNDLVAPAGEATLYDGDTEVGRTTFDARVKDVPVRPSQVGPGHRDLRVEYVQFAGAPTVTSTLRVCLVSCPFTGGSVVVKSIMSVGNSHPSYNSSYSAWVDGFSPNPSSYAYQWLRDGAAIKGATSNQYLSSPADVGRSISVRATALGPTMSPRSVTSTPFTVRPRDTMHVSYGLSGVGSPWESNYCYCQAIDGRSAGIAGSGWAAQALVARPYSESYMTSPVPSTSTESPAAFWFESEGYVQGRGWVGSKARSNMYYVGSIGEKRRLEAIRISPGGPHASFYDVWYRVYVPKFGWLGWAKNGEAAGTTGYAYRIEDVQIRVLPRGKTPTATTTGNASFYDKTTQNQVEVQPYLRPAGWKPIVRGGATAGYTSTSQRLNAVSIDVNGREYSGGVQVSAKVEGSGWRPYVSDDRVSGTYHRTNRTSAYRMRLTGEMAKRYDLYYRVHVAGTGWLGWARNNGRAGTESYKYRNTAVQVVLVKKGERPLMSAYGRAAYRG</sequence>
<keyword evidence="2" id="KW-1185">Reference proteome</keyword>
<reference evidence="1 2" key="1">
    <citation type="submission" date="2024-10" db="EMBL/GenBank/DDBJ databases">
        <title>The Natural Products Discovery Center: Release of the First 8490 Sequenced Strains for Exploring Actinobacteria Biosynthetic Diversity.</title>
        <authorList>
            <person name="Kalkreuter E."/>
            <person name="Kautsar S.A."/>
            <person name="Yang D."/>
            <person name="Bader C.D."/>
            <person name="Teijaro C.N."/>
            <person name="Fluegel L."/>
            <person name="Davis C.M."/>
            <person name="Simpson J.R."/>
            <person name="Lauterbach L."/>
            <person name="Steele A.D."/>
            <person name="Gui C."/>
            <person name="Meng S."/>
            <person name="Li G."/>
            <person name="Viehrig K."/>
            <person name="Ye F."/>
            <person name="Su P."/>
            <person name="Kiefer A.F."/>
            <person name="Nichols A."/>
            <person name="Cepeda A.J."/>
            <person name="Yan W."/>
            <person name="Fan B."/>
            <person name="Jiang Y."/>
            <person name="Adhikari A."/>
            <person name="Zheng C.-J."/>
            <person name="Schuster L."/>
            <person name="Cowan T.M."/>
            <person name="Smanski M.J."/>
            <person name="Chevrette M.G."/>
            <person name="De Carvalho L.P.S."/>
            <person name="Shen B."/>
        </authorList>
    </citation>
    <scope>NUCLEOTIDE SEQUENCE [LARGE SCALE GENOMIC DNA]</scope>
    <source>
        <strain evidence="1 2">NPDC019481</strain>
    </source>
</reference>
<dbReference type="SMART" id="SM00728">
    <property type="entry name" value="ChW"/>
    <property type="match status" value="4"/>
</dbReference>
<dbReference type="Pfam" id="PF07538">
    <property type="entry name" value="ChW"/>
    <property type="match status" value="3"/>
</dbReference>
<dbReference type="Proteomes" id="UP001611580">
    <property type="component" value="Unassembled WGS sequence"/>
</dbReference>
<gene>
    <name evidence="1" type="ORF">ACH47X_10335</name>
</gene>
<accession>A0ABW7XIZ0</accession>
<evidence type="ECO:0000313" key="1">
    <source>
        <dbReference type="EMBL" id="MFI2487296.1"/>
    </source>
</evidence>
<dbReference type="InterPro" id="IPR006637">
    <property type="entry name" value="ChW"/>
</dbReference>
<dbReference type="Gene3D" id="2.60.40.2700">
    <property type="match status" value="1"/>
</dbReference>
<name>A0ABW7XIZ0_9MICO</name>
<evidence type="ECO:0000313" key="2">
    <source>
        <dbReference type="Proteomes" id="UP001611580"/>
    </source>
</evidence>
<evidence type="ECO:0008006" key="3">
    <source>
        <dbReference type="Google" id="ProtNLM"/>
    </source>
</evidence>
<comment type="caution">
    <text evidence="1">The sequence shown here is derived from an EMBL/GenBank/DDBJ whole genome shotgun (WGS) entry which is preliminary data.</text>
</comment>
<protein>
    <recommendedName>
        <fullName evidence="3">Hydrophobic W protein</fullName>
    </recommendedName>
</protein>
<organism evidence="1 2">
    <name type="scientific">Promicromonospora kroppenstedtii</name>
    <dbReference type="NCBI Taxonomy" id="440482"/>
    <lineage>
        <taxon>Bacteria</taxon>
        <taxon>Bacillati</taxon>
        <taxon>Actinomycetota</taxon>
        <taxon>Actinomycetes</taxon>
        <taxon>Micrococcales</taxon>
        <taxon>Promicromonosporaceae</taxon>
        <taxon>Promicromonospora</taxon>
    </lineage>
</organism>
<dbReference type="RefSeq" id="WP_397403874.1">
    <property type="nucleotide sequence ID" value="NZ_JBIRYI010000005.1"/>
</dbReference>